<evidence type="ECO:0000256" key="3">
    <source>
        <dbReference type="ARBA" id="ARBA00022475"/>
    </source>
</evidence>
<dbReference type="HOGENOM" id="CLU_008673_1_0_5"/>
<evidence type="ECO:0000256" key="5">
    <source>
        <dbReference type="SAM" id="MobiDB-lite"/>
    </source>
</evidence>
<gene>
    <name evidence="8" type="ORF">HMPREF0731_1263</name>
</gene>
<evidence type="ECO:0000313" key="8">
    <source>
        <dbReference type="EMBL" id="EFH12521.1"/>
    </source>
</evidence>
<organism evidence="8 9">
    <name type="scientific">Pseudoroseomonas cervicalis ATCC 49957</name>
    <dbReference type="NCBI Taxonomy" id="525371"/>
    <lineage>
        <taxon>Bacteria</taxon>
        <taxon>Pseudomonadati</taxon>
        <taxon>Pseudomonadota</taxon>
        <taxon>Alphaproteobacteria</taxon>
        <taxon>Acetobacterales</taxon>
        <taxon>Roseomonadaceae</taxon>
        <taxon>Roseomonas</taxon>
    </lineage>
</organism>
<dbReference type="GO" id="GO:0005275">
    <property type="term" value="F:amine transmembrane transporter activity"/>
    <property type="evidence" value="ECO:0007669"/>
    <property type="project" value="TreeGrafter"/>
</dbReference>
<protein>
    <submittedName>
        <fullName evidence="8">ABC transporter, substrate-binding protein, QAT family</fullName>
    </submittedName>
</protein>
<keyword evidence="3" id="KW-1003">Cell membrane</keyword>
<dbReference type="SUPFAM" id="SSF53850">
    <property type="entry name" value="Periplasmic binding protein-like II"/>
    <property type="match status" value="1"/>
</dbReference>
<dbReference type="GO" id="GO:0015871">
    <property type="term" value="P:choline transport"/>
    <property type="evidence" value="ECO:0007669"/>
    <property type="project" value="TreeGrafter"/>
</dbReference>
<evidence type="ECO:0000256" key="2">
    <source>
        <dbReference type="ARBA" id="ARBA00022448"/>
    </source>
</evidence>
<dbReference type="AlphaFoldDB" id="D5RJK3"/>
<keyword evidence="4 6" id="KW-0472">Membrane</keyword>
<feature type="region of interest" description="Disordered" evidence="5">
    <location>
        <begin position="1"/>
        <end position="30"/>
    </location>
</feature>
<dbReference type="GO" id="GO:0043190">
    <property type="term" value="C:ATP-binding cassette (ABC) transporter complex"/>
    <property type="evidence" value="ECO:0007669"/>
    <property type="project" value="InterPro"/>
</dbReference>
<dbReference type="EMBL" id="ADVL01000209">
    <property type="protein sequence ID" value="EFH12521.1"/>
    <property type="molecule type" value="Genomic_DNA"/>
</dbReference>
<feature type="domain" description="ABC-type glycine betaine transport system substrate-binding" evidence="7">
    <location>
        <begin position="87"/>
        <end position="333"/>
    </location>
</feature>
<sequence>MAPRRRRPRPCRTASPAAPDPGPHATQDTGRAACGRAPALRLPFRFSLSTKGFRMIGKRALLGLTATAVTTTALGLSAPRLARAAGTVKFGFAPWADAEFITRLAARLTEQRLGTKVELVQTDVAPLYQGLTRGDVDAMLMCWLPQTHADYWSRVEGRVERLGVLYSGARLGWVVPAYVPEAELGSIADLAKADVRGKLGGRIQGIEPGAGLTRLSRKTIEEYGLDYTLQESSEAAMLSMVERAMRRENWVVATAWSPHWMFGKHDLRYLADPKGTLGGQEEVLALGRPGLGEQQPELARFLSRLNLPLAELESAMLVAQEKTPGEAVEAYISEHGSRIEGWFRA</sequence>
<feature type="transmembrane region" description="Helical" evidence="6">
    <location>
        <begin position="60"/>
        <end position="78"/>
    </location>
</feature>
<accession>D5RJK3</accession>
<proteinExistence type="predicted"/>
<dbReference type="GO" id="GO:0015226">
    <property type="term" value="F:carnitine transmembrane transporter activity"/>
    <property type="evidence" value="ECO:0007669"/>
    <property type="project" value="TreeGrafter"/>
</dbReference>
<dbReference type="Gene3D" id="3.40.190.100">
    <property type="entry name" value="Glycine betaine-binding periplasmic protein, domain 2"/>
    <property type="match status" value="1"/>
</dbReference>
<dbReference type="Pfam" id="PF04069">
    <property type="entry name" value="OpuAC"/>
    <property type="match status" value="1"/>
</dbReference>
<evidence type="ECO:0000256" key="1">
    <source>
        <dbReference type="ARBA" id="ARBA00004236"/>
    </source>
</evidence>
<keyword evidence="9" id="KW-1185">Reference proteome</keyword>
<evidence type="ECO:0000259" key="7">
    <source>
        <dbReference type="Pfam" id="PF04069"/>
    </source>
</evidence>
<evidence type="ECO:0000256" key="6">
    <source>
        <dbReference type="SAM" id="Phobius"/>
    </source>
</evidence>
<evidence type="ECO:0000313" key="9">
    <source>
        <dbReference type="Proteomes" id="UP000005324"/>
    </source>
</evidence>
<dbReference type="PANTHER" id="PTHR47737:SF1">
    <property type="entry name" value="GLYCINE BETAINE_PROLINE BETAINE TRANSPORT SYSTEM PERMEASE PROTEIN PROW"/>
    <property type="match status" value="1"/>
</dbReference>
<feature type="compositionally biased region" description="Basic residues" evidence="5">
    <location>
        <begin position="1"/>
        <end position="10"/>
    </location>
</feature>
<name>D5RJK3_9PROT</name>
<evidence type="ECO:0000256" key="4">
    <source>
        <dbReference type="ARBA" id="ARBA00023136"/>
    </source>
</evidence>
<dbReference type="Proteomes" id="UP000005324">
    <property type="component" value="Unassembled WGS sequence"/>
</dbReference>
<dbReference type="PANTHER" id="PTHR47737">
    <property type="entry name" value="GLYCINE BETAINE/PROLINE BETAINE TRANSPORT SYSTEM PERMEASE PROTEIN PROW"/>
    <property type="match status" value="1"/>
</dbReference>
<dbReference type="Gene3D" id="3.40.190.10">
    <property type="entry name" value="Periplasmic binding protein-like II"/>
    <property type="match status" value="1"/>
</dbReference>
<dbReference type="CDD" id="cd13639">
    <property type="entry name" value="PBP2_OpuAC_like"/>
    <property type="match status" value="1"/>
</dbReference>
<keyword evidence="2" id="KW-0813">Transport</keyword>
<dbReference type="InterPro" id="IPR007210">
    <property type="entry name" value="ABC_Gly_betaine_transp_sub-bd"/>
</dbReference>
<keyword evidence="6" id="KW-0812">Transmembrane</keyword>
<reference evidence="8 9" key="1">
    <citation type="submission" date="2010-04" db="EMBL/GenBank/DDBJ databases">
        <authorList>
            <person name="Qin X."/>
            <person name="Bachman B."/>
            <person name="Battles P."/>
            <person name="Bell A."/>
            <person name="Bess C."/>
            <person name="Bickham C."/>
            <person name="Chaboub L."/>
            <person name="Chen D."/>
            <person name="Coyle M."/>
            <person name="Deiros D.R."/>
            <person name="Dinh H."/>
            <person name="Forbes L."/>
            <person name="Fowler G."/>
            <person name="Francisco L."/>
            <person name="Fu Q."/>
            <person name="Gubbala S."/>
            <person name="Hale W."/>
            <person name="Han Y."/>
            <person name="Hemphill L."/>
            <person name="Highlander S.K."/>
            <person name="Hirani K."/>
            <person name="Hogues M."/>
            <person name="Jackson L."/>
            <person name="Jakkamsetti A."/>
            <person name="Javaid M."/>
            <person name="Jiang H."/>
            <person name="Korchina V."/>
            <person name="Kovar C."/>
            <person name="Lara F."/>
            <person name="Lee S."/>
            <person name="Mata R."/>
            <person name="Mathew T."/>
            <person name="Moen C."/>
            <person name="Morales K."/>
            <person name="Munidasa M."/>
            <person name="Nazareth L."/>
            <person name="Ngo R."/>
            <person name="Nguyen L."/>
            <person name="Okwuonu G."/>
            <person name="Ongeri F."/>
            <person name="Patil S."/>
            <person name="Petrosino J."/>
            <person name="Pham C."/>
            <person name="Pham P."/>
            <person name="Pu L.-L."/>
            <person name="Puazo M."/>
            <person name="Raj R."/>
            <person name="Reid J."/>
            <person name="Rouhana J."/>
            <person name="Saada N."/>
            <person name="Shang Y."/>
            <person name="Simmons D."/>
            <person name="Thornton R."/>
            <person name="Warren J."/>
            <person name="Weissenberger G."/>
            <person name="Zhang J."/>
            <person name="Zhang L."/>
            <person name="Zhou C."/>
            <person name="Zhu D."/>
            <person name="Muzny D."/>
            <person name="Worley K."/>
            <person name="Gibbs R."/>
        </authorList>
    </citation>
    <scope>NUCLEOTIDE SEQUENCE [LARGE SCALE GENOMIC DNA]</scope>
    <source>
        <strain evidence="8 9">ATCC 49957</strain>
    </source>
</reference>
<keyword evidence="6" id="KW-1133">Transmembrane helix</keyword>
<comment type="caution">
    <text evidence="8">The sequence shown here is derived from an EMBL/GenBank/DDBJ whole genome shotgun (WGS) entry which is preliminary data.</text>
</comment>
<comment type="subcellular location">
    <subcellularLocation>
        <location evidence="1">Cell membrane</location>
    </subcellularLocation>
</comment>
<dbReference type="GO" id="GO:0031460">
    <property type="term" value="P:glycine betaine transport"/>
    <property type="evidence" value="ECO:0007669"/>
    <property type="project" value="TreeGrafter"/>
</dbReference>